<dbReference type="AlphaFoldDB" id="A0A1Y5HYQ1"/>
<dbReference type="Pfam" id="PF00652">
    <property type="entry name" value="Ricin_B_lectin"/>
    <property type="match status" value="1"/>
</dbReference>
<reference evidence="10" key="1">
    <citation type="journal article" date="2017" name="Proc. Natl. Acad. Sci. U.S.A.">
        <title>Simulation of Deepwater Horizon oil plume reveals substrate specialization within a complex community of hydrocarbon degraders.</title>
        <authorList>
            <person name="Hu P."/>
            <person name="Dubinsky E.A."/>
            <person name="Probst A.J."/>
            <person name="Wang J."/>
            <person name="Sieber C.M.K."/>
            <person name="Tom L.M."/>
            <person name="Gardinali P."/>
            <person name="Banfield J.F."/>
            <person name="Atlas R.M."/>
            <person name="Andersen G.L."/>
        </authorList>
    </citation>
    <scope>NUCLEOTIDE SEQUENCE [LARGE SCALE GENOMIC DNA]</scope>
</reference>
<proteinExistence type="predicted"/>
<dbReference type="SMART" id="SM00148">
    <property type="entry name" value="PLCXc"/>
    <property type="match status" value="1"/>
</dbReference>
<dbReference type="GO" id="GO:0004436">
    <property type="term" value="F:phosphatidylinositol diacylglycerol-lyase activity"/>
    <property type="evidence" value="ECO:0007669"/>
    <property type="project" value="UniProtKB-EC"/>
</dbReference>
<evidence type="ECO:0000259" key="8">
    <source>
        <dbReference type="SMART" id="SM00458"/>
    </source>
</evidence>
<dbReference type="SMART" id="SM00458">
    <property type="entry name" value="RICIN"/>
    <property type="match status" value="1"/>
</dbReference>
<evidence type="ECO:0000313" key="9">
    <source>
        <dbReference type="EMBL" id="OUS39945.1"/>
    </source>
</evidence>
<evidence type="ECO:0000256" key="1">
    <source>
        <dbReference type="ARBA" id="ARBA00001316"/>
    </source>
</evidence>
<name>A0A1Y5HYQ1_OLEAN</name>
<evidence type="ECO:0000256" key="5">
    <source>
        <dbReference type="ARBA" id="ARBA00030782"/>
    </source>
</evidence>
<dbReference type="SUPFAM" id="SSF51695">
    <property type="entry name" value="PLC-like phosphodiesterases"/>
    <property type="match status" value="1"/>
</dbReference>
<dbReference type="PROSITE" id="PS50231">
    <property type="entry name" value="RICIN_B_LECTIN"/>
    <property type="match status" value="1"/>
</dbReference>
<evidence type="ECO:0000259" key="7">
    <source>
        <dbReference type="SMART" id="SM00148"/>
    </source>
</evidence>
<dbReference type="CDD" id="cd08586">
    <property type="entry name" value="PI-PLCc_BcPLC_like"/>
    <property type="match status" value="1"/>
</dbReference>
<feature type="signal peptide" evidence="6">
    <location>
        <begin position="1"/>
        <end position="30"/>
    </location>
</feature>
<dbReference type="Proteomes" id="UP000227088">
    <property type="component" value="Unassembled WGS sequence"/>
</dbReference>
<dbReference type="SUPFAM" id="SSF50370">
    <property type="entry name" value="Ricin B-like lectins"/>
    <property type="match status" value="1"/>
</dbReference>
<feature type="chain" id="PRO_5012057021" description="1-phosphatidylinositol phosphodiesterase" evidence="6">
    <location>
        <begin position="31"/>
        <end position="483"/>
    </location>
</feature>
<feature type="domain" description="Ricin B lectin" evidence="8">
    <location>
        <begin position="354"/>
        <end position="481"/>
    </location>
</feature>
<evidence type="ECO:0000256" key="6">
    <source>
        <dbReference type="SAM" id="SignalP"/>
    </source>
</evidence>
<evidence type="ECO:0000256" key="2">
    <source>
        <dbReference type="ARBA" id="ARBA00012581"/>
    </source>
</evidence>
<dbReference type="InterPro" id="IPR000909">
    <property type="entry name" value="PLipase_C_PInositol-sp_X_dom"/>
</dbReference>
<dbReference type="Gene3D" id="3.20.20.190">
    <property type="entry name" value="Phosphatidylinositol (PI) phosphodiesterase"/>
    <property type="match status" value="1"/>
</dbReference>
<evidence type="ECO:0000256" key="3">
    <source>
        <dbReference type="ARBA" id="ARBA00019758"/>
    </source>
</evidence>
<keyword evidence="6" id="KW-0732">Signal</keyword>
<dbReference type="InterPro" id="IPR000772">
    <property type="entry name" value="Ricin_B_lectin"/>
</dbReference>
<dbReference type="PROSITE" id="PS50007">
    <property type="entry name" value="PIPLC_X_DOMAIN"/>
    <property type="match status" value="1"/>
</dbReference>
<dbReference type="Pfam" id="PF00388">
    <property type="entry name" value="PI-PLC-X"/>
    <property type="match status" value="1"/>
</dbReference>
<dbReference type="GO" id="GO:0008081">
    <property type="term" value="F:phosphoric diester hydrolase activity"/>
    <property type="evidence" value="ECO:0007669"/>
    <property type="project" value="InterPro"/>
</dbReference>
<feature type="domain" description="Phosphatidylinositol-specific phospholipase C X" evidence="7">
    <location>
        <begin position="53"/>
        <end position="194"/>
    </location>
</feature>
<evidence type="ECO:0000256" key="4">
    <source>
        <dbReference type="ARBA" id="ARBA00030474"/>
    </source>
</evidence>
<dbReference type="PANTHER" id="PTHR13593">
    <property type="match status" value="1"/>
</dbReference>
<dbReference type="GO" id="GO:0006629">
    <property type="term" value="P:lipid metabolic process"/>
    <property type="evidence" value="ECO:0007669"/>
    <property type="project" value="InterPro"/>
</dbReference>
<dbReference type="EC" id="4.6.1.13" evidence="2"/>
<dbReference type="PANTHER" id="PTHR13593:SF113">
    <property type="entry name" value="SI:DKEY-266F7.9"/>
    <property type="match status" value="1"/>
</dbReference>
<accession>A0A1Y5HYQ1</accession>
<dbReference type="InterPro" id="IPR035992">
    <property type="entry name" value="Ricin_B-like_lectins"/>
</dbReference>
<organism evidence="9 10">
    <name type="scientific">Oleispira antarctica</name>
    <dbReference type="NCBI Taxonomy" id="188908"/>
    <lineage>
        <taxon>Bacteria</taxon>
        <taxon>Pseudomonadati</taxon>
        <taxon>Pseudomonadota</taxon>
        <taxon>Gammaproteobacteria</taxon>
        <taxon>Oceanospirillales</taxon>
        <taxon>Oceanospirillaceae</taxon>
        <taxon>Oleispira</taxon>
    </lineage>
</organism>
<protein>
    <recommendedName>
        <fullName evidence="3">1-phosphatidylinositol phosphodiesterase</fullName>
        <ecNumber evidence="2">4.6.1.13</ecNumber>
    </recommendedName>
    <alternativeName>
        <fullName evidence="4">Phosphatidylinositol diacylglycerol-lyase</fullName>
    </alternativeName>
    <alternativeName>
        <fullName evidence="5">Phosphatidylinositol-specific phospholipase C</fullName>
    </alternativeName>
</protein>
<dbReference type="InterPro" id="IPR017946">
    <property type="entry name" value="PLC-like_Pdiesterase_TIM-brl"/>
</dbReference>
<dbReference type="InterPro" id="IPR051057">
    <property type="entry name" value="PI-PLC_domain"/>
</dbReference>
<dbReference type="EMBL" id="MABE01000492">
    <property type="protein sequence ID" value="OUS39945.1"/>
    <property type="molecule type" value="Genomic_DNA"/>
</dbReference>
<sequence length="483" mass="53453">MKFSTIKANGAAALLGAFTGLLSISQISHAHNDAAYSHDYRTVASNPSWMAGVDGNKRVSELSLPGTHDTMSIKAGDAWQNQTMNLAQQLNSGIRVFDMRTRHINNGFRMHHGIIAQDTYFNDVLNDINNFLNANPLETVLFRLRSEHTSENNSESYTQTLNKYLAANGARRWVPTNSNPTLDEIRGKFVILQEFSGYAPDGKKYGLSYGAIDKQDDYAMSTNWALYDKWTAVKNQLNKSKNGNRNTLYMNYLSGANGSFPYFVVSGHSSPDTSAPRLATGLTTPGWKSSYPDFPRVSCFIGICTIAFEGTNTLTADYIANGSYASGVAGMVMTDFPGKRFIENIIRLNNVNEYRELRDVRTGKCLDFEGVTPANGKQAILWDCAGVAWQKWSYDATTGLLRNKANPAYCLDNMGQPYSGGGIHMWQCNASNVNQQWNFVGNALRPKANGYISVDAYGRDNGSKVALWSNHGGSNQQWNWGNK</sequence>
<comment type="caution">
    <text evidence="9">The sequence shown here is derived from an EMBL/GenBank/DDBJ whole genome shotgun (WGS) entry which is preliminary data.</text>
</comment>
<evidence type="ECO:0000313" key="10">
    <source>
        <dbReference type="Proteomes" id="UP000227088"/>
    </source>
</evidence>
<gene>
    <name evidence="9" type="ORF">A9R00_08550</name>
</gene>
<comment type="catalytic activity">
    <reaction evidence="1">
        <text>a 1,2-diacyl-sn-glycero-3-phospho-(1D-myo-inositol) = 1D-myo-inositol 1,2-cyclic phosphate + a 1,2-diacyl-sn-glycerol</text>
        <dbReference type="Rhea" id="RHEA:17093"/>
        <dbReference type="ChEBI" id="CHEBI:17815"/>
        <dbReference type="ChEBI" id="CHEBI:57880"/>
        <dbReference type="ChEBI" id="CHEBI:58484"/>
        <dbReference type="EC" id="4.6.1.13"/>
    </reaction>
</comment>
<dbReference type="Gene3D" id="2.80.10.50">
    <property type="match status" value="1"/>
</dbReference>